<evidence type="ECO:0000313" key="1">
    <source>
        <dbReference type="EMBL" id="SHK09015.1"/>
    </source>
</evidence>
<dbReference type="Proteomes" id="UP000184310">
    <property type="component" value="Unassembled WGS sequence"/>
</dbReference>
<dbReference type="InterPro" id="IPR011330">
    <property type="entry name" value="Glyco_hydro/deAcase_b/a-brl"/>
</dbReference>
<sequence>MKKLYNIALCYQGITEDKSKVSNYITYIEDFKAQIKYIINLGYRLVFPKEFYNWYKNNNFLKQDICMIRFEGGLKSIMPAIVWLIENKLFFGISIIASREKSGVPEEGYLSWDELNGILGSGFCEIISHSYNLKNFDLAKQGNNIISVPVLELPAYFDNGLNLYLKGDSVPYFDRTIVESAKAFPIIGTDINTNNLIKSSIQFITPKSFDGVLLRLWACLAYPVSTGYNAQIRVSINQEEVYSGDFNAISYPGNIQWPEMEFVTINFNKEFYFEQGKKYNIEFETLNIGNSSFRVYAINNGDNNIILKTSFLNGDNLDGLVPCIIIGDGSGSSWTLEQYSNYVNRDCEQFRGATNKYLKYKKDITQYAYPYGAYLANKDGNSISSVLTDVLSKNGFLGGFTVYPSRIYDNRESEYIIPSIAVYGNRSNDIILNNISAYIGQLFEEIDLKNIIWQGILGYDEEDFVESNKLNIIGVTKIENYKKKYKSQLLFKDIDLEEVRNQDLSVIVNGYDGININCNTNADLNYIVDLSNMFKRYRKKLELTINIKIFDTQMTNFSFINFFNILNNCFLFNFKVINNNKNNFSNSVDSLIKIVNNICTTKEKQKIMISYNTDSIFNQSNNISELSLNEAIIKAIQLGVKIQSDNIDYFYTANNISCFMNTSNGLNKLSNKIKQNGLGGISLY</sequence>
<dbReference type="Gene3D" id="3.20.20.370">
    <property type="entry name" value="Glycoside hydrolase/deacetylase"/>
    <property type="match status" value="1"/>
</dbReference>
<dbReference type="PANTHER" id="PTHR34216:SF3">
    <property type="entry name" value="POLY-BETA-1,6-N-ACETYL-D-GLUCOSAMINE N-DEACETYLASE"/>
    <property type="match status" value="1"/>
</dbReference>
<protein>
    <submittedName>
        <fullName evidence="1">Uncharacterized protein</fullName>
    </submittedName>
</protein>
<dbReference type="GO" id="GO:0005975">
    <property type="term" value="P:carbohydrate metabolic process"/>
    <property type="evidence" value="ECO:0007669"/>
    <property type="project" value="InterPro"/>
</dbReference>
<proteinExistence type="predicted"/>
<reference evidence="1 2" key="1">
    <citation type="submission" date="2016-11" db="EMBL/GenBank/DDBJ databases">
        <authorList>
            <person name="Jaros S."/>
            <person name="Januszkiewicz K."/>
            <person name="Wedrychowicz H."/>
        </authorList>
    </citation>
    <scope>NUCLEOTIDE SEQUENCE [LARGE SCALE GENOMIC DNA]</scope>
    <source>
        <strain evidence="1 2">DSM 21758</strain>
    </source>
</reference>
<dbReference type="OrthoDB" id="9778320at2"/>
<evidence type="ECO:0000313" key="2">
    <source>
        <dbReference type="Proteomes" id="UP000184310"/>
    </source>
</evidence>
<dbReference type="PANTHER" id="PTHR34216">
    <property type="match status" value="1"/>
</dbReference>
<accession>A0A1M6PM40</accession>
<name>A0A1M6PM40_9CLOT</name>
<organism evidence="1 2">
    <name type="scientific">Clostridium cavendishii DSM 21758</name>
    <dbReference type="NCBI Taxonomy" id="1121302"/>
    <lineage>
        <taxon>Bacteria</taxon>
        <taxon>Bacillati</taxon>
        <taxon>Bacillota</taxon>
        <taxon>Clostridia</taxon>
        <taxon>Eubacteriales</taxon>
        <taxon>Clostridiaceae</taxon>
        <taxon>Clostridium</taxon>
    </lineage>
</organism>
<keyword evidence="2" id="KW-1185">Reference proteome</keyword>
<dbReference type="SUPFAM" id="SSF88713">
    <property type="entry name" value="Glycoside hydrolase/deacetylase"/>
    <property type="match status" value="1"/>
</dbReference>
<dbReference type="RefSeq" id="WP_072990040.1">
    <property type="nucleotide sequence ID" value="NZ_FQZB01000013.1"/>
</dbReference>
<dbReference type="InterPro" id="IPR051398">
    <property type="entry name" value="Polysacch_Deacetylase"/>
</dbReference>
<dbReference type="AlphaFoldDB" id="A0A1M6PM40"/>
<dbReference type="STRING" id="1121302.SAMN02745163_03198"/>
<gene>
    <name evidence="1" type="ORF">SAMN02745163_03198</name>
</gene>
<dbReference type="EMBL" id="FQZB01000013">
    <property type="protein sequence ID" value="SHK09015.1"/>
    <property type="molecule type" value="Genomic_DNA"/>
</dbReference>